<gene>
    <name evidence="2" type="ORF">PQ456_21310</name>
</gene>
<dbReference type="PANTHER" id="PTHR30212:SF4">
    <property type="entry name" value="MOSC DOMAIN-CONTAINING PROTEIN"/>
    <property type="match status" value="1"/>
</dbReference>
<dbReference type="InterPro" id="IPR052353">
    <property type="entry name" value="Benzoxazolinone_Detox_Enz"/>
</dbReference>
<dbReference type="InterPro" id="IPR005163">
    <property type="entry name" value="Tri_helical_YiiM-like"/>
</dbReference>
<organism evidence="2 3">
    <name type="scientific">Paenibacillus kyungheensis</name>
    <dbReference type="NCBI Taxonomy" id="1452732"/>
    <lineage>
        <taxon>Bacteria</taxon>
        <taxon>Bacillati</taxon>
        <taxon>Bacillota</taxon>
        <taxon>Bacilli</taxon>
        <taxon>Bacillales</taxon>
        <taxon>Paenibacillaceae</taxon>
        <taxon>Paenibacillus</taxon>
    </lineage>
</organism>
<dbReference type="PANTHER" id="PTHR30212">
    <property type="entry name" value="PROTEIN YIIM"/>
    <property type="match status" value="1"/>
</dbReference>
<dbReference type="Pfam" id="PF03473">
    <property type="entry name" value="MOSC"/>
    <property type="match status" value="1"/>
</dbReference>
<dbReference type="GO" id="GO:0030151">
    <property type="term" value="F:molybdenum ion binding"/>
    <property type="evidence" value="ECO:0007669"/>
    <property type="project" value="InterPro"/>
</dbReference>
<protein>
    <submittedName>
        <fullName evidence="2">MOSC domain-containing protein</fullName>
    </submittedName>
</protein>
<keyword evidence="3" id="KW-1185">Reference proteome</keyword>
<dbReference type="PROSITE" id="PS51340">
    <property type="entry name" value="MOSC"/>
    <property type="match status" value="1"/>
</dbReference>
<dbReference type="SUPFAM" id="SSF50800">
    <property type="entry name" value="PK beta-barrel domain-like"/>
    <property type="match status" value="1"/>
</dbReference>
<evidence type="ECO:0000313" key="2">
    <source>
        <dbReference type="EMBL" id="WCT55653.1"/>
    </source>
</evidence>
<dbReference type="Gene3D" id="2.40.33.20">
    <property type="entry name" value="PK beta-barrel domain-like"/>
    <property type="match status" value="1"/>
</dbReference>
<dbReference type="InterPro" id="IPR011037">
    <property type="entry name" value="Pyrv_Knase-like_insert_dom_sf"/>
</dbReference>
<dbReference type="Pfam" id="PF03475">
    <property type="entry name" value="YiiM_3-alpha"/>
    <property type="match status" value="1"/>
</dbReference>
<dbReference type="AlphaFoldDB" id="A0AAX3M169"/>
<dbReference type="InterPro" id="IPR005302">
    <property type="entry name" value="MoCF_Sase_C"/>
</dbReference>
<name>A0AAX3M169_9BACL</name>
<evidence type="ECO:0000259" key="1">
    <source>
        <dbReference type="PROSITE" id="PS51340"/>
    </source>
</evidence>
<evidence type="ECO:0000313" key="3">
    <source>
        <dbReference type="Proteomes" id="UP001220509"/>
    </source>
</evidence>
<dbReference type="Proteomes" id="UP001220509">
    <property type="component" value="Chromosome"/>
</dbReference>
<feature type="domain" description="MOSC" evidence="1">
    <location>
        <begin position="56"/>
        <end position="190"/>
    </location>
</feature>
<proteinExistence type="predicted"/>
<accession>A0AAX3M169</accession>
<dbReference type="GO" id="GO:0003824">
    <property type="term" value="F:catalytic activity"/>
    <property type="evidence" value="ECO:0007669"/>
    <property type="project" value="InterPro"/>
</dbReference>
<dbReference type="GO" id="GO:0030170">
    <property type="term" value="F:pyridoxal phosphate binding"/>
    <property type="evidence" value="ECO:0007669"/>
    <property type="project" value="InterPro"/>
</dbReference>
<dbReference type="RefSeq" id="WP_273614010.1">
    <property type="nucleotide sequence ID" value="NZ_CP117416.1"/>
</dbReference>
<sequence length="239" mass="26586">MIEHITISVMQSQSGGNDLMVNPAISMLPKLCSLNTALPVNVEWNNKSVYTGFIKRPSTQSLPISSQGIEGDGQGDLKNHGGPDKAACVYSQDHYAWWAKEMDRPFEAGAFGENFTVTGLTEDVVCIGDVYRIGTAIVQVSQPRQPCFKLSAHLERKEMIMRVRETGYSGFYFRVLENGVVQAGDEFEMIRREGNGSTIAVCNRILYDERGDTKALRQLLAEPALAESLRKHLIKRLES</sequence>
<dbReference type="KEGG" id="pka:PQ456_21310"/>
<dbReference type="EMBL" id="CP117416">
    <property type="protein sequence ID" value="WCT55653.1"/>
    <property type="molecule type" value="Genomic_DNA"/>
</dbReference>
<reference evidence="2 3" key="1">
    <citation type="submission" date="2023-02" db="EMBL/GenBank/DDBJ databases">
        <title>Genome sequence of Paenibacillus kyungheensis KACC 18744.</title>
        <authorList>
            <person name="Kim S."/>
            <person name="Heo J."/>
            <person name="Kwon S.-W."/>
        </authorList>
    </citation>
    <scope>NUCLEOTIDE SEQUENCE [LARGE SCALE GENOMIC DNA]</scope>
    <source>
        <strain evidence="2 3">KACC 18744</strain>
    </source>
</reference>